<name>A0A0F9AR31_9ZZZZ</name>
<evidence type="ECO:0000313" key="1">
    <source>
        <dbReference type="EMBL" id="KKL11890.1"/>
    </source>
</evidence>
<dbReference type="AlphaFoldDB" id="A0A0F9AR31"/>
<organism evidence="1">
    <name type="scientific">marine sediment metagenome</name>
    <dbReference type="NCBI Taxonomy" id="412755"/>
    <lineage>
        <taxon>unclassified sequences</taxon>
        <taxon>metagenomes</taxon>
        <taxon>ecological metagenomes</taxon>
    </lineage>
</organism>
<dbReference type="InterPro" id="IPR029475">
    <property type="entry name" value="DUF6807"/>
</dbReference>
<sequence>DYLTREGKTKRDGNHTRPGWVDMYGPLDGKMTGVTILDHPGNFRFPQPVRLHPSMPYFCFTPAVLGSFTIEPGKSYVSRYRFCVHEEKLDRKVTERLWHDYAHPAKVRIVTD</sequence>
<feature type="non-terminal residue" evidence="1">
    <location>
        <position position="1"/>
    </location>
</feature>
<gene>
    <name evidence="1" type="ORF">LCGC14_2541270</name>
</gene>
<protein>
    <submittedName>
        <fullName evidence="1">Uncharacterized protein</fullName>
    </submittedName>
</protein>
<reference evidence="1" key="1">
    <citation type="journal article" date="2015" name="Nature">
        <title>Complex archaea that bridge the gap between prokaryotes and eukaryotes.</title>
        <authorList>
            <person name="Spang A."/>
            <person name="Saw J.H."/>
            <person name="Jorgensen S.L."/>
            <person name="Zaremba-Niedzwiedzka K."/>
            <person name="Martijn J."/>
            <person name="Lind A.E."/>
            <person name="van Eijk R."/>
            <person name="Schleper C."/>
            <person name="Guy L."/>
            <person name="Ettema T.J."/>
        </authorList>
    </citation>
    <scope>NUCLEOTIDE SEQUENCE</scope>
</reference>
<dbReference type="EMBL" id="LAZR01041478">
    <property type="protein sequence ID" value="KKL11890.1"/>
    <property type="molecule type" value="Genomic_DNA"/>
</dbReference>
<accession>A0A0F9AR31</accession>
<proteinExistence type="predicted"/>
<comment type="caution">
    <text evidence="1">The sequence shown here is derived from an EMBL/GenBank/DDBJ whole genome shotgun (WGS) entry which is preliminary data.</text>
</comment>
<dbReference type="Pfam" id="PF14100">
    <property type="entry name" value="DUF6807"/>
    <property type="match status" value="1"/>
</dbReference>